<comment type="caution">
    <text evidence="1">The sequence shown here is derived from an EMBL/GenBank/DDBJ whole genome shotgun (WGS) entry which is preliminary data.</text>
</comment>
<dbReference type="EMBL" id="PYWC01000008">
    <property type="protein sequence ID" value="PWW79493.1"/>
    <property type="molecule type" value="Genomic_DNA"/>
</dbReference>
<evidence type="ECO:0000313" key="1">
    <source>
        <dbReference type="EMBL" id="PWW79493.1"/>
    </source>
</evidence>
<reference evidence="1 2" key="1">
    <citation type="submission" date="2018-03" db="EMBL/GenBank/DDBJ databases">
        <title>Genomes of Pezizomycetes fungi and the evolution of truffles.</title>
        <authorList>
            <person name="Murat C."/>
            <person name="Payen T."/>
            <person name="Noel B."/>
            <person name="Kuo A."/>
            <person name="Martin F.M."/>
        </authorList>
    </citation>
    <scope>NUCLEOTIDE SEQUENCE [LARGE SCALE GENOMIC DNA]</scope>
    <source>
        <strain evidence="1">091103-1</strain>
    </source>
</reference>
<evidence type="ECO:0000313" key="2">
    <source>
        <dbReference type="Proteomes" id="UP000246991"/>
    </source>
</evidence>
<dbReference type="PANTHER" id="PTHR15002">
    <property type="entry name" value="RIBOSOMAL BIOGENESIS PROTEIN LAS1L"/>
    <property type="match status" value="1"/>
</dbReference>
<dbReference type="Pfam" id="PF04031">
    <property type="entry name" value="Las1"/>
    <property type="match status" value="1"/>
</dbReference>
<dbReference type="InterPro" id="IPR007174">
    <property type="entry name" value="Las1"/>
</dbReference>
<dbReference type="STRING" id="42249.A0A317SYG0"/>
<protein>
    <submittedName>
        <fullName evidence="1">Las1-domain-containing protein</fullName>
    </submittedName>
</protein>
<accession>A0A317SYG0</accession>
<dbReference type="GO" id="GO:0000470">
    <property type="term" value="P:maturation of LSU-rRNA"/>
    <property type="evidence" value="ECO:0007669"/>
    <property type="project" value="TreeGrafter"/>
</dbReference>
<name>A0A317SYG0_9PEZI</name>
<dbReference type="PANTHER" id="PTHR15002:SF0">
    <property type="entry name" value="RIBOSOMAL BIOGENESIS PROTEIN LAS1L"/>
    <property type="match status" value="1"/>
</dbReference>
<proteinExistence type="predicted"/>
<dbReference type="AlphaFoldDB" id="A0A317SYG0"/>
<keyword evidence="2" id="KW-1185">Reference proteome</keyword>
<dbReference type="GO" id="GO:0030687">
    <property type="term" value="C:preribosome, large subunit precursor"/>
    <property type="evidence" value="ECO:0007669"/>
    <property type="project" value="TreeGrafter"/>
</dbReference>
<dbReference type="GO" id="GO:0090730">
    <property type="term" value="C:Las1 complex"/>
    <property type="evidence" value="ECO:0007669"/>
    <property type="project" value="InterPro"/>
</dbReference>
<organism evidence="1 2">
    <name type="scientific">Tuber magnatum</name>
    <name type="common">white Piedmont truffle</name>
    <dbReference type="NCBI Taxonomy" id="42249"/>
    <lineage>
        <taxon>Eukaryota</taxon>
        <taxon>Fungi</taxon>
        <taxon>Dikarya</taxon>
        <taxon>Ascomycota</taxon>
        <taxon>Pezizomycotina</taxon>
        <taxon>Pezizomycetes</taxon>
        <taxon>Pezizales</taxon>
        <taxon>Tuberaceae</taxon>
        <taxon>Tuber</taxon>
    </lineage>
</organism>
<dbReference type="GO" id="GO:0004519">
    <property type="term" value="F:endonuclease activity"/>
    <property type="evidence" value="ECO:0007669"/>
    <property type="project" value="InterPro"/>
</dbReference>
<dbReference type="Proteomes" id="UP000246991">
    <property type="component" value="Unassembled WGS sequence"/>
</dbReference>
<dbReference type="GO" id="GO:0000460">
    <property type="term" value="P:maturation of 5.8S rRNA"/>
    <property type="evidence" value="ECO:0007669"/>
    <property type="project" value="TreeGrafter"/>
</dbReference>
<dbReference type="OrthoDB" id="10263222at2759"/>
<sequence>MHTLAKTLGLPTSFVEIRHAATHEALPSLPLLRTATARALDWLWENYWCGLSDPSSDPERVEGGGTKARALLKSFRTLRRAEPARALRPGDGREETKLAMGLIKECICVAGDGLIDALLEEKALIPAGKHKSSSMKGAIILWTPLLDALDAAVPEFGNTLLLAMLECLKHVATAASQQCEFAEAVVAWLMHLTASNVNVKGGFGRNLDAPADLDELAKQCVLYPSKWTMRLLRHLLEEHTPLRRRYARLVGMAEAQIVLSRGLGFEIEERIKKRASKADGEEEDTQFTGKKRSIHDVEEEVGMFEARYEAMKKVRLSRNSEAAITTSIPGGDRGAVDEQGGDVVIGRWKKWSGKWVPRPIGVV</sequence>
<gene>
    <name evidence="1" type="ORF">C7212DRAFT_350366</name>
</gene>